<accession>A0ABS0AKC2</accession>
<feature type="domain" description="YcgL" evidence="3">
    <location>
        <begin position="11"/>
        <end position="95"/>
    </location>
</feature>
<dbReference type="RefSeq" id="WP_142949669.1">
    <property type="nucleotide sequence ID" value="NZ_ARXR01000055.1"/>
</dbReference>
<evidence type="ECO:0000256" key="1">
    <source>
        <dbReference type="HAMAP-Rule" id="MF_01866"/>
    </source>
</evidence>
<evidence type="ECO:0000256" key="2">
    <source>
        <dbReference type="SAM" id="MobiDB-lite"/>
    </source>
</evidence>
<dbReference type="SUPFAM" id="SSF160191">
    <property type="entry name" value="YcgL-like"/>
    <property type="match status" value="1"/>
</dbReference>
<evidence type="ECO:0000313" key="4">
    <source>
        <dbReference type="EMBL" id="MBF5054589.1"/>
    </source>
</evidence>
<dbReference type="Gene3D" id="3.10.510.20">
    <property type="entry name" value="YcgL domain"/>
    <property type="match status" value="1"/>
</dbReference>
<dbReference type="PROSITE" id="PS51648">
    <property type="entry name" value="YCGL"/>
    <property type="match status" value="1"/>
</dbReference>
<gene>
    <name evidence="4" type="ORF">ISO4_03191</name>
</gene>
<feature type="region of interest" description="Disordered" evidence="2">
    <location>
        <begin position="81"/>
        <end position="104"/>
    </location>
</feature>
<comment type="caution">
    <text evidence="4">The sequence shown here is derived from an EMBL/GenBank/DDBJ whole genome shotgun (WGS) entry which is preliminary data.</text>
</comment>
<evidence type="ECO:0000313" key="5">
    <source>
        <dbReference type="Proteomes" id="UP000644441"/>
    </source>
</evidence>
<protein>
    <recommendedName>
        <fullName evidence="1">YcgL domain-containing protein ISO4_03191</fullName>
    </recommendedName>
</protein>
<dbReference type="Pfam" id="PF05166">
    <property type="entry name" value="YcgL"/>
    <property type="match status" value="1"/>
</dbReference>
<dbReference type="PANTHER" id="PTHR38109">
    <property type="entry name" value="PROTEIN YCGL"/>
    <property type="match status" value="1"/>
</dbReference>
<dbReference type="Proteomes" id="UP000644441">
    <property type="component" value="Unassembled WGS sequence"/>
</dbReference>
<sequence>MSASTLLKGKLFCSIYKSRKRADMYLYVPRGKGLQDLPEALAEQFGPGVHVTDLILSPERPLSRADVNKVMAAVQQQGFYLQMPPPPDPDLYLADGHPDRPRRA</sequence>
<organism evidence="4 5">
    <name type="scientific">Alloalcanivorax venustensis ISO4</name>
    <dbReference type="NCBI Taxonomy" id="1177184"/>
    <lineage>
        <taxon>Bacteria</taxon>
        <taxon>Pseudomonadati</taxon>
        <taxon>Pseudomonadota</taxon>
        <taxon>Gammaproteobacteria</taxon>
        <taxon>Oceanospirillales</taxon>
        <taxon>Alcanivoracaceae</taxon>
        <taxon>Alloalcanivorax</taxon>
    </lineage>
</organism>
<proteinExistence type="inferred from homology"/>
<dbReference type="HAMAP" id="MF_01866">
    <property type="entry name" value="UPF0745"/>
    <property type="match status" value="1"/>
</dbReference>
<evidence type="ECO:0000259" key="3">
    <source>
        <dbReference type="PROSITE" id="PS51648"/>
    </source>
</evidence>
<dbReference type="EMBL" id="ARXR01000055">
    <property type="protein sequence ID" value="MBF5054589.1"/>
    <property type="molecule type" value="Genomic_DNA"/>
</dbReference>
<dbReference type="PANTHER" id="PTHR38109:SF1">
    <property type="entry name" value="PROTEIN YCGL"/>
    <property type="match status" value="1"/>
</dbReference>
<name>A0ABS0AKC2_9GAMM</name>
<keyword evidence="5" id="KW-1185">Reference proteome</keyword>
<dbReference type="InterPro" id="IPR038068">
    <property type="entry name" value="YcgL-like_sf"/>
</dbReference>
<dbReference type="InterPro" id="IPR027354">
    <property type="entry name" value="YcgL_dom"/>
</dbReference>
<reference evidence="4 5" key="1">
    <citation type="submission" date="2012-09" db="EMBL/GenBank/DDBJ databases">
        <title>Genome Sequence of alkane-degrading Bacterium Alcanivorax venustensis ISO4.</title>
        <authorList>
            <person name="Lai Q."/>
            <person name="Shao Z."/>
        </authorList>
    </citation>
    <scope>NUCLEOTIDE SEQUENCE [LARGE SCALE GENOMIC DNA]</scope>
    <source>
        <strain evidence="4 5">ISO4</strain>
    </source>
</reference>